<dbReference type="CDD" id="cd01746">
    <property type="entry name" value="GATase1_CTP_Synthase"/>
    <property type="match status" value="1"/>
</dbReference>
<dbReference type="InterPro" id="IPR017456">
    <property type="entry name" value="CTP_synthase_N"/>
</dbReference>
<dbReference type="PROSITE" id="PS51273">
    <property type="entry name" value="GATASE_TYPE_1"/>
    <property type="match status" value="1"/>
</dbReference>
<dbReference type="InterPro" id="IPR029062">
    <property type="entry name" value="Class_I_gatase-like"/>
</dbReference>
<keyword evidence="8" id="KW-0460">Magnesium</keyword>
<feature type="domain" description="CTP synthase N-terminal" evidence="17">
    <location>
        <begin position="6"/>
        <end position="270"/>
    </location>
</feature>
<dbReference type="InterPro" id="IPR004468">
    <property type="entry name" value="CTP_synthase"/>
</dbReference>
<keyword evidence="10" id="KW-0665">Pyrimidine biosynthesis</keyword>
<evidence type="ECO:0000256" key="9">
    <source>
        <dbReference type="ARBA" id="ARBA00022962"/>
    </source>
</evidence>
<dbReference type="Pfam" id="PF06418">
    <property type="entry name" value="CTP_synth_N"/>
    <property type="match status" value="1"/>
</dbReference>
<dbReference type="Proteomes" id="UP000176634">
    <property type="component" value="Unassembled WGS sequence"/>
</dbReference>
<evidence type="ECO:0000256" key="2">
    <source>
        <dbReference type="ARBA" id="ARBA00007533"/>
    </source>
</evidence>
<evidence type="ECO:0000256" key="11">
    <source>
        <dbReference type="ARBA" id="ARBA00047781"/>
    </source>
</evidence>
<protein>
    <recommendedName>
        <fullName evidence="12">CTP synthase</fullName>
        <ecNumber evidence="3">6.3.4.2</ecNumber>
    </recommendedName>
    <alternativeName>
        <fullName evidence="14">Cytidine 5'-triphosphate synthase</fullName>
    </alternativeName>
    <alternativeName>
        <fullName evidence="15">Cytidine triphosphate synthetase</fullName>
    </alternativeName>
    <alternativeName>
        <fullName evidence="13">UTP--ammonia ligase</fullName>
    </alternativeName>
</protein>
<evidence type="ECO:0000256" key="8">
    <source>
        <dbReference type="ARBA" id="ARBA00022842"/>
    </source>
</evidence>
<dbReference type="InterPro" id="IPR027417">
    <property type="entry name" value="P-loop_NTPase"/>
</dbReference>
<dbReference type="FunFam" id="3.40.50.300:FF:000009">
    <property type="entry name" value="CTP synthase"/>
    <property type="match status" value="1"/>
</dbReference>
<evidence type="ECO:0000313" key="18">
    <source>
        <dbReference type="EMBL" id="OGH93202.1"/>
    </source>
</evidence>
<dbReference type="UniPathway" id="UPA00159">
    <property type="reaction ID" value="UER00277"/>
</dbReference>
<evidence type="ECO:0000256" key="13">
    <source>
        <dbReference type="ARBA" id="ARBA00075170"/>
    </source>
</evidence>
<evidence type="ECO:0000256" key="12">
    <source>
        <dbReference type="ARBA" id="ARBA00070745"/>
    </source>
</evidence>
<dbReference type="GO" id="GO:0046872">
    <property type="term" value="F:metal ion binding"/>
    <property type="evidence" value="ECO:0007669"/>
    <property type="project" value="UniProtKB-KW"/>
</dbReference>
<dbReference type="GO" id="GO:0003883">
    <property type="term" value="F:CTP synthase activity"/>
    <property type="evidence" value="ECO:0007669"/>
    <property type="project" value="UniProtKB-EC"/>
</dbReference>
<dbReference type="FunFam" id="3.40.50.880:FF:000002">
    <property type="entry name" value="CTP synthase"/>
    <property type="match status" value="1"/>
</dbReference>
<dbReference type="GO" id="GO:0042802">
    <property type="term" value="F:identical protein binding"/>
    <property type="evidence" value="ECO:0007669"/>
    <property type="project" value="TreeGrafter"/>
</dbReference>
<dbReference type="GO" id="GO:0097268">
    <property type="term" value="C:cytoophidium"/>
    <property type="evidence" value="ECO:0007669"/>
    <property type="project" value="UniProtKB-ARBA"/>
</dbReference>
<evidence type="ECO:0000256" key="7">
    <source>
        <dbReference type="ARBA" id="ARBA00022840"/>
    </source>
</evidence>
<evidence type="ECO:0000256" key="5">
    <source>
        <dbReference type="ARBA" id="ARBA00022723"/>
    </source>
</evidence>
<dbReference type="GO" id="GO:0005524">
    <property type="term" value="F:ATP binding"/>
    <property type="evidence" value="ECO:0007669"/>
    <property type="project" value="UniProtKB-KW"/>
</dbReference>
<feature type="domain" description="Glutamine amidotransferase" evidence="16">
    <location>
        <begin position="310"/>
        <end position="537"/>
    </location>
</feature>
<evidence type="ECO:0000256" key="14">
    <source>
        <dbReference type="ARBA" id="ARBA00079941"/>
    </source>
</evidence>
<evidence type="ECO:0000256" key="3">
    <source>
        <dbReference type="ARBA" id="ARBA00012291"/>
    </source>
</evidence>
<keyword evidence="6" id="KW-0547">Nucleotide-binding</keyword>
<comment type="similarity">
    <text evidence="2">Belongs to the CTP synthase family.</text>
</comment>
<comment type="caution">
    <text evidence="18">The sequence shown here is derived from an EMBL/GenBank/DDBJ whole genome shotgun (WGS) entry which is preliminary data.</text>
</comment>
<dbReference type="GO" id="GO:0044210">
    <property type="term" value="P:'de novo' CTP biosynthetic process"/>
    <property type="evidence" value="ECO:0007669"/>
    <property type="project" value="UniProtKB-UniPathway"/>
</dbReference>
<comment type="pathway">
    <text evidence="1">Pyrimidine metabolism; CTP biosynthesis via de novo pathway; CTP from UDP: step 2/2.</text>
</comment>
<sequence>MSSKTKYIFVIGGVLSGVGKGVTTASIGRIFKNRGFNVSAIKIDPYINVDAGTMNPVEHGEVFVTEDGDETDQDLGNYERFLETDIYSFNYMTTGRVYLSVIEKERSMYYKGKCVEVVPHIPMEVIGRIKTAAAKTKAEVMVIEVGGTAGEYQNILFLEAARMMKLENPESVAFVLVSYLPVPGHLGEMKTKPTQYASRTLNASGIQADFIVARGPAALDKPRREKLAVLCGLRSEDDVIAAPDVKSIYEIPQVLEKQKFAELLMKRLKIKPRKLTDKGWDSFVNKIDKIEKSIKIAVVGKYFATGDYTLSDSYISVINAIKHAAWHNGVNAELTWVDAEEYEKNPGKVKELGKYDALIVPGGFGTRGIEGIISAIKYARENNLPYLGLCYGMQLATIEFSRNVLGYKDAHTVECNPKSKNLIINVNLTQADNIKNERYGGTMRLGAYDCDLKPGSHAREQYKTDKISERHRHRYEFDNKYREEMESKGMEVTGVNPQSNLVEIVELKKHPYFVGVQFHPEFKSRFLQPHPLFVGLVRAVLKK</sequence>
<dbReference type="PANTHER" id="PTHR11550:SF0">
    <property type="entry name" value="CTP SYNTHASE-RELATED"/>
    <property type="match status" value="1"/>
</dbReference>
<evidence type="ECO:0000256" key="15">
    <source>
        <dbReference type="ARBA" id="ARBA00083191"/>
    </source>
</evidence>
<dbReference type="InterPro" id="IPR017926">
    <property type="entry name" value="GATASE"/>
</dbReference>
<dbReference type="NCBIfam" id="NF003792">
    <property type="entry name" value="PRK05380.1"/>
    <property type="match status" value="1"/>
</dbReference>
<evidence type="ECO:0000256" key="6">
    <source>
        <dbReference type="ARBA" id="ARBA00022741"/>
    </source>
</evidence>
<evidence type="ECO:0000256" key="10">
    <source>
        <dbReference type="ARBA" id="ARBA00022975"/>
    </source>
</evidence>
<evidence type="ECO:0000259" key="16">
    <source>
        <dbReference type="Pfam" id="PF00117"/>
    </source>
</evidence>
<dbReference type="InterPro" id="IPR033828">
    <property type="entry name" value="GATase1_CTP_Synthase"/>
</dbReference>
<evidence type="ECO:0000259" key="17">
    <source>
        <dbReference type="Pfam" id="PF06418"/>
    </source>
</evidence>
<proteinExistence type="inferred from homology"/>
<dbReference type="SUPFAM" id="SSF52540">
    <property type="entry name" value="P-loop containing nucleoside triphosphate hydrolases"/>
    <property type="match status" value="1"/>
</dbReference>
<dbReference type="GO" id="GO:0019856">
    <property type="term" value="P:pyrimidine nucleobase biosynthetic process"/>
    <property type="evidence" value="ECO:0007669"/>
    <property type="project" value="TreeGrafter"/>
</dbReference>
<dbReference type="Pfam" id="PF00117">
    <property type="entry name" value="GATase"/>
    <property type="match status" value="1"/>
</dbReference>
<dbReference type="Gene3D" id="3.40.50.300">
    <property type="entry name" value="P-loop containing nucleotide triphosphate hydrolases"/>
    <property type="match status" value="1"/>
</dbReference>
<gene>
    <name evidence="18" type="ORF">A2563_01185</name>
</gene>
<dbReference type="EMBL" id="MFRA01000001">
    <property type="protein sequence ID" value="OGH93202.1"/>
    <property type="molecule type" value="Genomic_DNA"/>
</dbReference>
<dbReference type="AlphaFoldDB" id="A0A1F6PAK6"/>
<keyword evidence="4" id="KW-0436">Ligase</keyword>
<dbReference type="PANTHER" id="PTHR11550">
    <property type="entry name" value="CTP SYNTHASE"/>
    <property type="match status" value="1"/>
</dbReference>
<accession>A0A1F6PAK6</accession>
<keyword evidence="7" id="KW-0067">ATP-binding</keyword>
<name>A0A1F6PAK6_9BACT</name>
<dbReference type="SUPFAM" id="SSF52317">
    <property type="entry name" value="Class I glutamine amidotransferase-like"/>
    <property type="match status" value="1"/>
</dbReference>
<evidence type="ECO:0000256" key="1">
    <source>
        <dbReference type="ARBA" id="ARBA00005171"/>
    </source>
</evidence>
<organism evidence="18 19">
    <name type="scientific">Candidatus Magasanikbacteria bacterium RIFOXYD1_FULL_40_23</name>
    <dbReference type="NCBI Taxonomy" id="1798705"/>
    <lineage>
        <taxon>Bacteria</taxon>
        <taxon>Candidatus Magasanikiibacteriota</taxon>
    </lineage>
</organism>
<dbReference type="EC" id="6.3.4.2" evidence="3"/>
<dbReference type="Gene3D" id="3.40.50.880">
    <property type="match status" value="1"/>
</dbReference>
<keyword evidence="5" id="KW-0479">Metal-binding</keyword>
<dbReference type="NCBIfam" id="TIGR00337">
    <property type="entry name" value="PyrG"/>
    <property type="match status" value="1"/>
</dbReference>
<keyword evidence="9" id="KW-0315">Glutamine amidotransferase</keyword>
<reference evidence="18 19" key="1">
    <citation type="journal article" date="2016" name="Nat. Commun.">
        <title>Thousands of microbial genomes shed light on interconnected biogeochemical processes in an aquifer system.</title>
        <authorList>
            <person name="Anantharaman K."/>
            <person name="Brown C.T."/>
            <person name="Hug L.A."/>
            <person name="Sharon I."/>
            <person name="Castelle C.J."/>
            <person name="Probst A.J."/>
            <person name="Thomas B.C."/>
            <person name="Singh A."/>
            <person name="Wilkins M.J."/>
            <person name="Karaoz U."/>
            <person name="Brodie E.L."/>
            <person name="Williams K.H."/>
            <person name="Hubbard S.S."/>
            <person name="Banfield J.F."/>
        </authorList>
    </citation>
    <scope>NUCLEOTIDE SEQUENCE [LARGE SCALE GENOMIC DNA]</scope>
</reference>
<dbReference type="STRING" id="1798705.A2563_01185"/>
<evidence type="ECO:0000256" key="4">
    <source>
        <dbReference type="ARBA" id="ARBA00022598"/>
    </source>
</evidence>
<evidence type="ECO:0000313" key="19">
    <source>
        <dbReference type="Proteomes" id="UP000176634"/>
    </source>
</evidence>
<comment type="catalytic activity">
    <reaction evidence="11">
        <text>UTP + L-glutamine + ATP + H2O = CTP + L-glutamate + ADP + phosphate + 2 H(+)</text>
        <dbReference type="Rhea" id="RHEA:26426"/>
        <dbReference type="ChEBI" id="CHEBI:15377"/>
        <dbReference type="ChEBI" id="CHEBI:15378"/>
        <dbReference type="ChEBI" id="CHEBI:29985"/>
        <dbReference type="ChEBI" id="CHEBI:30616"/>
        <dbReference type="ChEBI" id="CHEBI:37563"/>
        <dbReference type="ChEBI" id="CHEBI:43474"/>
        <dbReference type="ChEBI" id="CHEBI:46398"/>
        <dbReference type="ChEBI" id="CHEBI:58359"/>
        <dbReference type="ChEBI" id="CHEBI:456216"/>
        <dbReference type="EC" id="6.3.4.2"/>
    </reaction>
</comment>